<name>A0A1H9V7E4_9STRE</name>
<evidence type="ECO:0000313" key="3">
    <source>
        <dbReference type="Proteomes" id="UP000182712"/>
    </source>
</evidence>
<keyword evidence="1" id="KW-1133">Transmembrane helix</keyword>
<dbReference type="AlphaFoldDB" id="A0A1H9V7E4"/>
<organism evidence="2 3">
    <name type="scientific">Streptococcus gallolyticus</name>
    <dbReference type="NCBI Taxonomy" id="315405"/>
    <lineage>
        <taxon>Bacteria</taxon>
        <taxon>Bacillati</taxon>
        <taxon>Bacillota</taxon>
        <taxon>Bacilli</taxon>
        <taxon>Lactobacillales</taxon>
        <taxon>Streptococcaceae</taxon>
        <taxon>Streptococcus</taxon>
    </lineage>
</organism>
<dbReference type="EMBL" id="FOGM01000020">
    <property type="protein sequence ID" value="SES17314.1"/>
    <property type="molecule type" value="Genomic_DNA"/>
</dbReference>
<evidence type="ECO:0000313" key="2">
    <source>
        <dbReference type="EMBL" id="SES17314.1"/>
    </source>
</evidence>
<proteinExistence type="predicted"/>
<keyword evidence="1" id="KW-0472">Membrane</keyword>
<keyword evidence="1" id="KW-0812">Transmembrane</keyword>
<gene>
    <name evidence="2" type="ORF">SAMN04487840_12034</name>
</gene>
<reference evidence="2 3" key="1">
    <citation type="submission" date="2016-10" db="EMBL/GenBank/DDBJ databases">
        <authorList>
            <person name="de Groot N.N."/>
        </authorList>
    </citation>
    <scope>NUCLEOTIDE SEQUENCE [LARGE SCALE GENOMIC DNA]</scope>
    <source>
        <strain evidence="2 3">VTM2R47</strain>
    </source>
</reference>
<dbReference type="RefSeq" id="WP_074628211.1">
    <property type="nucleotide sequence ID" value="NZ_FOGM01000020.1"/>
</dbReference>
<accession>A0A1H9V7E4</accession>
<protein>
    <submittedName>
        <fullName evidence="2">Uncharacterized protein</fullName>
    </submittedName>
</protein>
<sequence>MTYLIIAVTVLAFAEIITLTLFGKRTRKQKAIEPVFVFESHDVKTKRYDDFIRYMDRQPRNFD</sequence>
<evidence type="ECO:0000256" key="1">
    <source>
        <dbReference type="SAM" id="Phobius"/>
    </source>
</evidence>
<feature type="transmembrane region" description="Helical" evidence="1">
    <location>
        <begin position="6"/>
        <end position="23"/>
    </location>
</feature>
<dbReference type="Proteomes" id="UP000182712">
    <property type="component" value="Unassembled WGS sequence"/>
</dbReference>